<evidence type="ECO:0000256" key="2">
    <source>
        <dbReference type="ARBA" id="ARBA00008821"/>
    </source>
</evidence>
<dbReference type="GO" id="GO:0042907">
    <property type="term" value="F:xanthine transmembrane transporter activity"/>
    <property type="evidence" value="ECO:0007669"/>
    <property type="project" value="TreeGrafter"/>
</dbReference>
<dbReference type="NCBIfam" id="TIGR03173">
    <property type="entry name" value="pbuX"/>
    <property type="match status" value="1"/>
</dbReference>
<evidence type="ECO:0000256" key="3">
    <source>
        <dbReference type="ARBA" id="ARBA00022448"/>
    </source>
</evidence>
<dbReference type="EMBL" id="CP043420">
    <property type="protein sequence ID" value="QEL12816.1"/>
    <property type="molecule type" value="Genomic_DNA"/>
</dbReference>
<evidence type="ECO:0000313" key="9">
    <source>
        <dbReference type="Proteomes" id="UP000322553"/>
    </source>
</evidence>
<sequence length="457" mass="47697">MHDTASDSEQHRPISLLYGLEDRPRLPALLLVAIQHLMAIIVPIITPALLICQALQVPAHDTGMIISMSLLVSGLATFVQCWRPGPLGSGLLTVQGTSFNFLGPIIGAGTAMLQGGASVAGVLGAIFGTLMVGSFVEMGLSRILPLLRRVITPLVTGIVVLLIGLTLIRVGLISMGGGQAALDSDTFATQRNLLLSGTVLAVIVLLNRSRSPWVRTGAIIIALLVGYVLAAWQGRLSFDGLAQQPLWQWPLPLHYGLGFSWSLFVPLLVIYVVTSLEAIGDITATSAISNEPVEGDSWMRRIRGGVLANGFGSLVAGALNSFPSSTFAQNNGVIQLTGVASRYVGMCVALMLVVLGLLPPVAGVIQQMPEPVLGGATIVMFGSVAAAGINILAGVRLDRRALLILAVSLAMGLGVAQVPQFLQHLPEMIANVLSSGVATGGLTAMVLNLLLPQEDAG</sequence>
<keyword evidence="9" id="KW-1185">Reference proteome</keyword>
<dbReference type="Proteomes" id="UP000322553">
    <property type="component" value="Chromosome"/>
</dbReference>
<evidence type="ECO:0000256" key="7">
    <source>
        <dbReference type="ARBA" id="ARBA00023136"/>
    </source>
</evidence>
<dbReference type="OrthoDB" id="9805749at2"/>
<dbReference type="AlphaFoldDB" id="A0A1S1NXS1"/>
<comment type="similarity">
    <text evidence="2">Belongs to the nucleobase:cation symporter-2 (NCS2) (TC 2.A.40) family.</text>
</comment>
<protein>
    <submittedName>
        <fullName evidence="8">Purine permease</fullName>
    </submittedName>
</protein>
<evidence type="ECO:0000256" key="4">
    <source>
        <dbReference type="ARBA" id="ARBA00022475"/>
    </source>
</evidence>
<dbReference type="STRING" id="657387.BH688_06085"/>
<dbReference type="KEGG" id="kuy:FY550_09825"/>
<name>A0A1S1NXS1_9GAMM</name>
<dbReference type="GO" id="GO:0005886">
    <property type="term" value="C:plasma membrane"/>
    <property type="evidence" value="ECO:0007669"/>
    <property type="project" value="UniProtKB-SubCell"/>
</dbReference>
<evidence type="ECO:0000256" key="5">
    <source>
        <dbReference type="ARBA" id="ARBA00022692"/>
    </source>
</evidence>
<dbReference type="NCBIfam" id="NF037981">
    <property type="entry name" value="NCS2_1"/>
    <property type="match status" value="1"/>
</dbReference>
<keyword evidence="5" id="KW-0812">Transmembrane</keyword>
<dbReference type="InterPro" id="IPR006042">
    <property type="entry name" value="Xan_ur_permease"/>
</dbReference>
<evidence type="ECO:0000256" key="1">
    <source>
        <dbReference type="ARBA" id="ARBA00004651"/>
    </source>
</evidence>
<dbReference type="PANTHER" id="PTHR42810:SF2">
    <property type="entry name" value="PURINE PERMEASE C1399.01C-RELATED"/>
    <property type="match status" value="1"/>
</dbReference>
<keyword evidence="4" id="KW-1003">Cell membrane</keyword>
<dbReference type="PANTHER" id="PTHR42810">
    <property type="entry name" value="PURINE PERMEASE C1399.01C-RELATED"/>
    <property type="match status" value="1"/>
</dbReference>
<dbReference type="NCBIfam" id="TIGR00801">
    <property type="entry name" value="ncs2"/>
    <property type="match status" value="1"/>
</dbReference>
<dbReference type="InterPro" id="IPR006043">
    <property type="entry name" value="NCS2"/>
</dbReference>
<accession>A0A1S1NXS1</accession>
<comment type="subcellular location">
    <subcellularLocation>
        <location evidence="1">Cell membrane</location>
        <topology evidence="1">Multi-pass membrane protein</topology>
    </subcellularLocation>
</comment>
<evidence type="ECO:0000313" key="8">
    <source>
        <dbReference type="EMBL" id="QEL12816.1"/>
    </source>
</evidence>
<proteinExistence type="inferred from homology"/>
<dbReference type="Pfam" id="PF00860">
    <property type="entry name" value="Xan_ur_permease"/>
    <property type="match status" value="1"/>
</dbReference>
<dbReference type="PROSITE" id="PS01116">
    <property type="entry name" value="XANTH_URACIL_PERMASE"/>
    <property type="match status" value="1"/>
</dbReference>
<keyword evidence="6" id="KW-1133">Transmembrane helix</keyword>
<keyword evidence="7" id="KW-0472">Membrane</keyword>
<dbReference type="InterPro" id="IPR017588">
    <property type="entry name" value="UacT-like"/>
</dbReference>
<organism evidence="8 9">
    <name type="scientific">Kushneria phosphatilytica</name>
    <dbReference type="NCBI Taxonomy" id="657387"/>
    <lineage>
        <taxon>Bacteria</taxon>
        <taxon>Pseudomonadati</taxon>
        <taxon>Pseudomonadota</taxon>
        <taxon>Gammaproteobacteria</taxon>
        <taxon>Oceanospirillales</taxon>
        <taxon>Halomonadaceae</taxon>
        <taxon>Kushneria</taxon>
    </lineage>
</organism>
<evidence type="ECO:0000256" key="6">
    <source>
        <dbReference type="ARBA" id="ARBA00022989"/>
    </source>
</evidence>
<keyword evidence="3" id="KW-0813">Transport</keyword>
<gene>
    <name evidence="8" type="ORF">FY550_09825</name>
</gene>
<reference evidence="8 9" key="1">
    <citation type="submission" date="2019-08" db="EMBL/GenBank/DDBJ databases">
        <title>Complete genome sequence of Kushneria sp. YCWA18, a halophilic phosphate-solubilizing bacterium isolated from Daqiao saltern in China.</title>
        <authorList>
            <person name="Du G.-X."/>
            <person name="Qu L.-Y."/>
        </authorList>
    </citation>
    <scope>NUCLEOTIDE SEQUENCE [LARGE SCALE GENOMIC DNA]</scope>
    <source>
        <strain evidence="8 9">YCWA18</strain>
    </source>
</reference>